<dbReference type="PANTHER" id="PTHR43899">
    <property type="entry name" value="RH59310P"/>
    <property type="match status" value="1"/>
</dbReference>
<keyword evidence="2" id="KW-0560">Oxidoreductase</keyword>
<dbReference type="InterPro" id="IPR036291">
    <property type="entry name" value="NAD(P)-bd_dom_sf"/>
</dbReference>
<evidence type="ECO:0000313" key="5">
    <source>
        <dbReference type="Proteomes" id="UP000605992"/>
    </source>
</evidence>
<proteinExistence type="inferred from homology"/>
<evidence type="ECO:0000256" key="3">
    <source>
        <dbReference type="RuleBase" id="RU000363"/>
    </source>
</evidence>
<dbReference type="SUPFAM" id="SSF51735">
    <property type="entry name" value="NAD(P)-binding Rossmann-fold domains"/>
    <property type="match status" value="1"/>
</dbReference>
<dbReference type="EMBL" id="BOOR01000032">
    <property type="protein sequence ID" value="GII56038.1"/>
    <property type="molecule type" value="Genomic_DNA"/>
</dbReference>
<protein>
    <submittedName>
        <fullName evidence="4">Dehydrogenase</fullName>
    </submittedName>
</protein>
<evidence type="ECO:0000256" key="2">
    <source>
        <dbReference type="ARBA" id="ARBA00023002"/>
    </source>
</evidence>
<reference evidence="4" key="1">
    <citation type="submission" date="2021-01" db="EMBL/GenBank/DDBJ databases">
        <title>Whole genome shotgun sequence of Planotetraspora thailandica NBRC 104271.</title>
        <authorList>
            <person name="Komaki H."/>
            <person name="Tamura T."/>
        </authorList>
    </citation>
    <scope>NUCLEOTIDE SEQUENCE</scope>
    <source>
        <strain evidence="4">NBRC 104271</strain>
    </source>
</reference>
<dbReference type="AlphaFoldDB" id="A0A8J3V235"/>
<comment type="caution">
    <text evidence="4">The sequence shown here is derived from an EMBL/GenBank/DDBJ whole genome shotgun (WGS) entry which is preliminary data.</text>
</comment>
<accession>A0A8J3V235</accession>
<evidence type="ECO:0000313" key="4">
    <source>
        <dbReference type="EMBL" id="GII56038.1"/>
    </source>
</evidence>
<dbReference type="Pfam" id="PF00106">
    <property type="entry name" value="adh_short"/>
    <property type="match status" value="1"/>
</dbReference>
<gene>
    <name evidence="4" type="ORF">Pth03_44270</name>
</gene>
<comment type="similarity">
    <text evidence="1 3">Belongs to the short-chain dehydrogenases/reductases (SDR) family.</text>
</comment>
<dbReference type="PIRSF" id="PIRSF000126">
    <property type="entry name" value="11-beta-HSD1"/>
    <property type="match status" value="1"/>
</dbReference>
<dbReference type="Proteomes" id="UP000605992">
    <property type="component" value="Unassembled WGS sequence"/>
</dbReference>
<dbReference type="PRINTS" id="PR00081">
    <property type="entry name" value="GDHRDH"/>
</dbReference>
<dbReference type="InterPro" id="IPR002347">
    <property type="entry name" value="SDR_fam"/>
</dbReference>
<keyword evidence="5" id="KW-1185">Reference proteome</keyword>
<dbReference type="PANTHER" id="PTHR43899:SF13">
    <property type="entry name" value="RH59310P"/>
    <property type="match status" value="1"/>
</dbReference>
<name>A0A8J3V235_9ACTN</name>
<dbReference type="PRINTS" id="PR00080">
    <property type="entry name" value="SDRFAMILY"/>
</dbReference>
<dbReference type="InterPro" id="IPR051019">
    <property type="entry name" value="VLCFA-Steroid_DH"/>
</dbReference>
<dbReference type="GO" id="GO:0016491">
    <property type="term" value="F:oxidoreductase activity"/>
    <property type="evidence" value="ECO:0007669"/>
    <property type="project" value="UniProtKB-KW"/>
</dbReference>
<dbReference type="RefSeq" id="WP_203946219.1">
    <property type="nucleotide sequence ID" value="NZ_BOOR01000032.1"/>
</dbReference>
<organism evidence="4 5">
    <name type="scientific">Planotetraspora thailandica</name>
    <dbReference type="NCBI Taxonomy" id="487172"/>
    <lineage>
        <taxon>Bacteria</taxon>
        <taxon>Bacillati</taxon>
        <taxon>Actinomycetota</taxon>
        <taxon>Actinomycetes</taxon>
        <taxon>Streptosporangiales</taxon>
        <taxon>Streptosporangiaceae</taxon>
        <taxon>Planotetraspora</taxon>
    </lineage>
</organism>
<sequence length="281" mass="29195">MATDRKRPRGPVGPGAAALAAATTEGGWALVTGASSGIGLAYATALATRGVNLLLTSVDAVNLERVTAELRDRHGVRVESLCQDFAAETVLGGLPDLIADRRVEILVNNAGFGTKGLFTATDAATYTDMVRVNLLAPVLLTRALLPPMLARGRGAVVHVASINAIAPIAWSAVYSATKAFLLSYATAVWYENRGSGVAFQTLLPGTSVTPFHTHSGSTRLPPWAMTPEAVAASSLAALGRAVVHVPGAVNRVLRALDAFLPLPLRTKTAVATAVMRRSLGV</sequence>
<dbReference type="Gene3D" id="3.40.50.720">
    <property type="entry name" value="NAD(P)-binding Rossmann-like Domain"/>
    <property type="match status" value="1"/>
</dbReference>
<evidence type="ECO:0000256" key="1">
    <source>
        <dbReference type="ARBA" id="ARBA00006484"/>
    </source>
</evidence>